<proteinExistence type="predicted"/>
<evidence type="ECO:0000313" key="1">
    <source>
        <dbReference type="EMBL" id="KAH0533422.1"/>
    </source>
</evidence>
<comment type="caution">
    <text evidence="1">The sequence shown here is derived from an EMBL/GenBank/DDBJ whole genome shotgun (WGS) entry which is preliminary data.</text>
</comment>
<dbReference type="Proteomes" id="UP000826573">
    <property type="component" value="Unassembled WGS sequence"/>
</dbReference>
<dbReference type="AlphaFoldDB" id="A0A9P8KTJ3"/>
<reference evidence="1 2" key="1">
    <citation type="submission" date="2021-08" db="EMBL/GenBank/DDBJ databases">
        <title>The highly contiguous genome resource for Trichoderma semiorbis FJ059, a fungal antagonistic to plant pathogens.</title>
        <authorList>
            <person name="Liu T."/>
        </authorList>
    </citation>
    <scope>NUCLEOTIDE SEQUENCE [LARGE SCALE GENOMIC DNA]</scope>
    <source>
        <strain evidence="1 2">FJ059</strain>
    </source>
</reference>
<gene>
    <name evidence="1" type="ORF">TsFJ059_001994</name>
</gene>
<protein>
    <submittedName>
        <fullName evidence="1">Uncharacterized protein</fullName>
    </submittedName>
</protein>
<accession>A0A9P8KTJ3</accession>
<evidence type="ECO:0000313" key="2">
    <source>
        <dbReference type="Proteomes" id="UP000826573"/>
    </source>
</evidence>
<organism evidence="1 2">
    <name type="scientific">Trichoderma semiorbis</name>
    <dbReference type="NCBI Taxonomy" id="1491008"/>
    <lineage>
        <taxon>Eukaryota</taxon>
        <taxon>Fungi</taxon>
        <taxon>Dikarya</taxon>
        <taxon>Ascomycota</taxon>
        <taxon>Pezizomycotina</taxon>
        <taxon>Sordariomycetes</taxon>
        <taxon>Hypocreomycetidae</taxon>
        <taxon>Hypocreales</taxon>
        <taxon>Hypocreaceae</taxon>
        <taxon>Trichoderma</taxon>
    </lineage>
</organism>
<keyword evidence="2" id="KW-1185">Reference proteome</keyword>
<sequence>MEHRTRSFRPARRGKIRWPEAFATSKPWESHYAHSIRGASGPDDAATPALSSGLLWFMQMQPLQPY</sequence>
<name>A0A9P8KTJ3_9HYPO</name>
<dbReference type="EMBL" id="JAIMJC010000001">
    <property type="protein sequence ID" value="KAH0533422.1"/>
    <property type="molecule type" value="Genomic_DNA"/>
</dbReference>